<dbReference type="Proteomes" id="UP000265520">
    <property type="component" value="Unassembled WGS sequence"/>
</dbReference>
<dbReference type="AlphaFoldDB" id="A0A392SCR1"/>
<organism evidence="1 2">
    <name type="scientific">Trifolium medium</name>
    <dbReference type="NCBI Taxonomy" id="97028"/>
    <lineage>
        <taxon>Eukaryota</taxon>
        <taxon>Viridiplantae</taxon>
        <taxon>Streptophyta</taxon>
        <taxon>Embryophyta</taxon>
        <taxon>Tracheophyta</taxon>
        <taxon>Spermatophyta</taxon>
        <taxon>Magnoliopsida</taxon>
        <taxon>eudicotyledons</taxon>
        <taxon>Gunneridae</taxon>
        <taxon>Pentapetalae</taxon>
        <taxon>rosids</taxon>
        <taxon>fabids</taxon>
        <taxon>Fabales</taxon>
        <taxon>Fabaceae</taxon>
        <taxon>Papilionoideae</taxon>
        <taxon>50 kb inversion clade</taxon>
        <taxon>NPAAA clade</taxon>
        <taxon>Hologalegina</taxon>
        <taxon>IRL clade</taxon>
        <taxon>Trifolieae</taxon>
        <taxon>Trifolium</taxon>
    </lineage>
</organism>
<reference evidence="1 2" key="1">
    <citation type="journal article" date="2018" name="Front. Plant Sci.">
        <title>Red Clover (Trifolium pratense) and Zigzag Clover (T. medium) - A Picture of Genomic Similarities and Differences.</title>
        <authorList>
            <person name="Dluhosova J."/>
            <person name="Istvanek J."/>
            <person name="Nedelnik J."/>
            <person name="Repkova J."/>
        </authorList>
    </citation>
    <scope>NUCLEOTIDE SEQUENCE [LARGE SCALE GENOMIC DNA]</scope>
    <source>
        <strain evidence="2">cv. 10/8</strain>
        <tissue evidence="1">Leaf</tissue>
    </source>
</reference>
<keyword evidence="2" id="KW-1185">Reference proteome</keyword>
<accession>A0A392SCR1</accession>
<evidence type="ECO:0000313" key="2">
    <source>
        <dbReference type="Proteomes" id="UP000265520"/>
    </source>
</evidence>
<comment type="caution">
    <text evidence="1">The sequence shown here is derived from an EMBL/GenBank/DDBJ whole genome shotgun (WGS) entry which is preliminary data.</text>
</comment>
<sequence length="45" mass="4694">ICAESNDTSPLLLHGQKDLEEYPEAIAPGLVLAVVKVEATESATA</sequence>
<feature type="non-terminal residue" evidence="1">
    <location>
        <position position="1"/>
    </location>
</feature>
<name>A0A392SCR1_9FABA</name>
<evidence type="ECO:0000313" key="1">
    <source>
        <dbReference type="EMBL" id="MCI46733.1"/>
    </source>
</evidence>
<dbReference type="EMBL" id="LXQA010361878">
    <property type="protein sequence ID" value="MCI46733.1"/>
    <property type="molecule type" value="Genomic_DNA"/>
</dbReference>
<proteinExistence type="predicted"/>
<protein>
    <submittedName>
        <fullName evidence="1">Uncharacterized protein</fullName>
    </submittedName>
</protein>